<evidence type="ECO:0000256" key="7">
    <source>
        <dbReference type="ARBA" id="ARBA00023315"/>
    </source>
</evidence>
<evidence type="ECO:0000259" key="10">
    <source>
        <dbReference type="Pfam" id="PF19040"/>
    </source>
</evidence>
<sequence length="618" mass="70621">MASGSTFRYDINALRAIAVLGVVLFHYKVPFFDGGFAGVDVFFIISGYLMTKIVVTGLEKGSFSLVNFYAKRAQRIIPALNFLIAVLLLFAFFFYLPDDYQSLAKNALASVFFYSNIAYYDANYFDASSDTNMLLHTWSLSVEWQFYLLLPLVLLILNKFYRAERKFFLYFFLSATALIFLIAAISTRFWPNASFYLLPTRSWELLLGGVVFLAEGRFKFLGSRIAMVAGYVAIFLCFYLLNNRMNWPGIYTLLPVSATFLVISANFNDVSILRSRIVEFLGKISYSLYLWHWPIYVVGGYLGIKLDVTSTVLYIAVSLGAAYLSYTYIESIKFKGNIMLSVSTGSLACVAILISHYSINEVVFEEKSLAMSRYDETHQEERNRQFGIGSCFMTAHSYGPKNFKRDFCLSIKDNKKNYILIGDSHSAHLSQSLREYFQKLNVNLNQASASGCLPLLKPNGEARCRELMNFLYHDYLPKHAKEIDGVVISGNWVGYASKEVLLTDIQETLQYFKKLNLKVILIGQNETYTIPFSSIAARECEMDTELSYRYLDDSSLEVNDFLKSNLASMYVNIYDLNIPKISADNVPYMFDQNHFTKYGADRVAIEIFRSKQFRSFLK</sequence>
<evidence type="ECO:0000256" key="2">
    <source>
        <dbReference type="ARBA" id="ARBA00022475"/>
    </source>
</evidence>
<dbReference type="Pfam" id="PF19040">
    <property type="entry name" value="SGNH"/>
    <property type="match status" value="1"/>
</dbReference>
<dbReference type="Proteomes" id="UP000679725">
    <property type="component" value="Unassembled WGS sequence"/>
</dbReference>
<keyword evidence="6 8" id="KW-0472">Membrane</keyword>
<dbReference type="PANTHER" id="PTHR23028">
    <property type="entry name" value="ACETYLTRANSFERASE"/>
    <property type="match status" value="1"/>
</dbReference>
<feature type="domain" description="Acyltransferase 3" evidence="9">
    <location>
        <begin position="9"/>
        <end position="325"/>
    </location>
</feature>
<keyword evidence="12" id="KW-1185">Reference proteome</keyword>
<keyword evidence="3" id="KW-0808">Transferase</keyword>
<keyword evidence="7" id="KW-0012">Acyltransferase</keyword>
<feature type="transmembrane region" description="Helical" evidence="8">
    <location>
        <begin position="247"/>
        <end position="267"/>
    </location>
</feature>
<dbReference type="PANTHER" id="PTHR23028:SF53">
    <property type="entry name" value="ACYL_TRANSF_3 DOMAIN-CONTAINING PROTEIN"/>
    <property type="match status" value="1"/>
</dbReference>
<feature type="transmembrane region" description="Helical" evidence="8">
    <location>
        <begin position="168"/>
        <end position="190"/>
    </location>
</feature>
<dbReference type="RefSeq" id="WP_215235258.1">
    <property type="nucleotide sequence ID" value="NZ_CAJRAU010000006.1"/>
</dbReference>
<feature type="transmembrane region" description="Helical" evidence="8">
    <location>
        <begin position="221"/>
        <end position="241"/>
    </location>
</feature>
<comment type="subcellular location">
    <subcellularLocation>
        <location evidence="1">Cell membrane</location>
        <topology evidence="1">Multi-pass membrane protein</topology>
    </subcellularLocation>
</comment>
<evidence type="ECO:0008006" key="13">
    <source>
        <dbReference type="Google" id="ProtNLM"/>
    </source>
</evidence>
<evidence type="ECO:0000313" key="11">
    <source>
        <dbReference type="EMBL" id="CAG5072018.1"/>
    </source>
</evidence>
<accession>A0ABN7RB33</accession>
<organism evidence="11 12">
    <name type="scientific">Dyadobacter linearis</name>
    <dbReference type="NCBI Taxonomy" id="2823330"/>
    <lineage>
        <taxon>Bacteria</taxon>
        <taxon>Pseudomonadati</taxon>
        <taxon>Bacteroidota</taxon>
        <taxon>Cytophagia</taxon>
        <taxon>Cytophagales</taxon>
        <taxon>Spirosomataceae</taxon>
        <taxon>Dyadobacter</taxon>
    </lineage>
</organism>
<feature type="transmembrane region" description="Helical" evidence="8">
    <location>
        <begin position="312"/>
        <end position="329"/>
    </location>
</feature>
<dbReference type="Gene3D" id="3.40.50.1110">
    <property type="entry name" value="SGNH hydrolase"/>
    <property type="match status" value="1"/>
</dbReference>
<reference evidence="11 12" key="1">
    <citation type="submission" date="2021-04" db="EMBL/GenBank/DDBJ databases">
        <authorList>
            <person name="Rodrigo-Torres L."/>
            <person name="Arahal R. D."/>
            <person name="Lucena T."/>
        </authorList>
    </citation>
    <scope>NUCLEOTIDE SEQUENCE [LARGE SCALE GENOMIC DNA]</scope>
    <source>
        <strain evidence="11 12">CECT 9623</strain>
    </source>
</reference>
<comment type="caution">
    <text evidence="11">The sequence shown here is derived from an EMBL/GenBank/DDBJ whole genome shotgun (WGS) entry which is preliminary data.</text>
</comment>
<proteinExistence type="predicted"/>
<evidence type="ECO:0000256" key="1">
    <source>
        <dbReference type="ARBA" id="ARBA00004651"/>
    </source>
</evidence>
<feature type="domain" description="SGNH" evidence="10">
    <location>
        <begin position="404"/>
        <end position="604"/>
    </location>
</feature>
<name>A0ABN7RB33_9BACT</name>
<dbReference type="InterPro" id="IPR043968">
    <property type="entry name" value="SGNH"/>
</dbReference>
<evidence type="ECO:0000259" key="9">
    <source>
        <dbReference type="Pfam" id="PF01757"/>
    </source>
</evidence>
<dbReference type="SUPFAM" id="SSF52266">
    <property type="entry name" value="SGNH hydrolase"/>
    <property type="match status" value="1"/>
</dbReference>
<feature type="transmembrane region" description="Helical" evidence="8">
    <location>
        <begin position="12"/>
        <end position="29"/>
    </location>
</feature>
<evidence type="ECO:0000256" key="6">
    <source>
        <dbReference type="ARBA" id="ARBA00023136"/>
    </source>
</evidence>
<keyword evidence="5 8" id="KW-1133">Transmembrane helix</keyword>
<feature type="transmembrane region" description="Helical" evidence="8">
    <location>
        <begin position="76"/>
        <end position="96"/>
    </location>
</feature>
<protein>
    <recommendedName>
        <fullName evidence="13">Acyltransferase</fullName>
    </recommendedName>
</protein>
<evidence type="ECO:0000313" key="12">
    <source>
        <dbReference type="Proteomes" id="UP000679725"/>
    </source>
</evidence>
<dbReference type="InterPro" id="IPR036514">
    <property type="entry name" value="SGNH_hydro_sf"/>
</dbReference>
<evidence type="ECO:0000256" key="4">
    <source>
        <dbReference type="ARBA" id="ARBA00022692"/>
    </source>
</evidence>
<keyword evidence="4 8" id="KW-0812">Transmembrane</keyword>
<evidence type="ECO:0000256" key="8">
    <source>
        <dbReference type="SAM" id="Phobius"/>
    </source>
</evidence>
<feature type="transmembrane region" description="Helical" evidence="8">
    <location>
        <begin position="288"/>
        <end position="306"/>
    </location>
</feature>
<dbReference type="EMBL" id="CAJRAU010000006">
    <property type="protein sequence ID" value="CAG5072018.1"/>
    <property type="molecule type" value="Genomic_DNA"/>
</dbReference>
<dbReference type="InterPro" id="IPR002656">
    <property type="entry name" value="Acyl_transf_3_dom"/>
</dbReference>
<dbReference type="Pfam" id="PF01757">
    <property type="entry name" value="Acyl_transf_3"/>
    <property type="match status" value="1"/>
</dbReference>
<dbReference type="InterPro" id="IPR050879">
    <property type="entry name" value="Acyltransferase_3"/>
</dbReference>
<gene>
    <name evidence="11" type="ORF">DYBT9623_03957</name>
</gene>
<evidence type="ECO:0000256" key="3">
    <source>
        <dbReference type="ARBA" id="ARBA00022679"/>
    </source>
</evidence>
<feature type="transmembrane region" description="Helical" evidence="8">
    <location>
        <begin position="144"/>
        <end position="161"/>
    </location>
</feature>
<feature type="transmembrane region" description="Helical" evidence="8">
    <location>
        <begin position="35"/>
        <end position="55"/>
    </location>
</feature>
<evidence type="ECO:0000256" key="5">
    <source>
        <dbReference type="ARBA" id="ARBA00022989"/>
    </source>
</evidence>
<keyword evidence="2" id="KW-1003">Cell membrane</keyword>